<evidence type="ECO:0000313" key="3">
    <source>
        <dbReference type="Proteomes" id="UP001488805"/>
    </source>
</evidence>
<dbReference type="EMBL" id="JBCEZU010000597">
    <property type="protein sequence ID" value="KAK9513890.1"/>
    <property type="molecule type" value="Genomic_DNA"/>
</dbReference>
<dbReference type="AlphaFoldDB" id="A0AAW1DV46"/>
<evidence type="ECO:0008006" key="4">
    <source>
        <dbReference type="Google" id="ProtNLM"/>
    </source>
</evidence>
<comment type="caution">
    <text evidence="2">The sequence shown here is derived from an EMBL/GenBank/DDBJ whole genome shotgun (WGS) entry which is preliminary data.</text>
</comment>
<feature type="region of interest" description="Disordered" evidence="1">
    <location>
        <begin position="47"/>
        <end position="69"/>
    </location>
</feature>
<evidence type="ECO:0000256" key="1">
    <source>
        <dbReference type="SAM" id="MobiDB-lite"/>
    </source>
</evidence>
<proteinExistence type="predicted"/>
<dbReference type="Proteomes" id="UP001488805">
    <property type="component" value="Unassembled WGS sequence"/>
</dbReference>
<organism evidence="2 3">
    <name type="scientific">Zoarces viviparus</name>
    <name type="common">Viviparous eelpout</name>
    <name type="synonym">Blennius viviparus</name>
    <dbReference type="NCBI Taxonomy" id="48416"/>
    <lineage>
        <taxon>Eukaryota</taxon>
        <taxon>Metazoa</taxon>
        <taxon>Chordata</taxon>
        <taxon>Craniata</taxon>
        <taxon>Vertebrata</taxon>
        <taxon>Euteleostomi</taxon>
        <taxon>Actinopterygii</taxon>
        <taxon>Neopterygii</taxon>
        <taxon>Teleostei</taxon>
        <taxon>Neoteleostei</taxon>
        <taxon>Acanthomorphata</taxon>
        <taxon>Eupercaria</taxon>
        <taxon>Perciformes</taxon>
        <taxon>Cottioidei</taxon>
        <taxon>Zoarcales</taxon>
        <taxon>Zoarcidae</taxon>
        <taxon>Zoarcinae</taxon>
        <taxon>Zoarces</taxon>
    </lineage>
</organism>
<gene>
    <name evidence="2" type="ORF">VZT92_027391</name>
</gene>
<reference evidence="2 3" key="1">
    <citation type="journal article" date="2024" name="Genome Biol. Evol.">
        <title>Chromosome-level genome assembly of the viviparous eelpout Zoarces viviparus.</title>
        <authorList>
            <person name="Fuhrmann N."/>
            <person name="Brasseur M.V."/>
            <person name="Bakowski C.E."/>
            <person name="Podsiadlowski L."/>
            <person name="Prost S."/>
            <person name="Krehenwinkel H."/>
            <person name="Mayer C."/>
        </authorList>
    </citation>
    <scope>NUCLEOTIDE SEQUENCE [LARGE SCALE GENOMIC DNA]</scope>
    <source>
        <strain evidence="2">NO-MEL_2022_Ind0_liver</strain>
    </source>
</reference>
<accession>A0AAW1DV46</accession>
<evidence type="ECO:0000313" key="2">
    <source>
        <dbReference type="EMBL" id="KAK9513890.1"/>
    </source>
</evidence>
<sequence length="69" mass="7653">MSVGVAVFSFIAIGLPVRRSKLLLLRLHTLPAASYSFQSKRLPVRWGERQDEEQRSSGGNVRLDSGTLP</sequence>
<name>A0AAW1DV46_ZOAVI</name>
<protein>
    <recommendedName>
        <fullName evidence="4">NADH dehydrogenase subunit 4</fullName>
    </recommendedName>
</protein>
<keyword evidence="3" id="KW-1185">Reference proteome</keyword>